<dbReference type="GO" id="GO:0007031">
    <property type="term" value="P:peroxisome organization"/>
    <property type="evidence" value="ECO:0007669"/>
    <property type="project" value="UniProtKB-ARBA"/>
</dbReference>
<gene>
    <name evidence="8" type="ORF">BCV69DRAFT_113910</name>
</gene>
<evidence type="ECO:0000256" key="1">
    <source>
        <dbReference type="ARBA" id="ARBA00004127"/>
    </source>
</evidence>
<evidence type="ECO:0000259" key="6">
    <source>
        <dbReference type="SMART" id="SM00693"/>
    </source>
</evidence>
<evidence type="ECO:0000256" key="2">
    <source>
        <dbReference type="ARBA" id="ARBA00022692"/>
    </source>
</evidence>
<dbReference type="PANTHER" id="PTHR31679:SF2">
    <property type="entry name" value="PEROXISOMAL MEMBRANE PROTEIN PEX30-RELATED"/>
    <property type="match status" value="1"/>
</dbReference>
<protein>
    <recommendedName>
        <fullName evidence="6 7">Peroxin/Ferlin domain-containing protein</fullName>
    </recommendedName>
</protein>
<feature type="compositionally biased region" description="Low complexity" evidence="5">
    <location>
        <begin position="609"/>
        <end position="627"/>
    </location>
</feature>
<feature type="domain" description="Peroxin/Ferlin" evidence="7">
    <location>
        <begin position="563"/>
        <end position="596"/>
    </location>
</feature>
<dbReference type="AlphaFoldDB" id="A0A316UDJ1"/>
<keyword evidence="3" id="KW-1133">Transmembrane helix</keyword>
<proteinExistence type="predicted"/>
<evidence type="ECO:0000256" key="5">
    <source>
        <dbReference type="SAM" id="MobiDB-lite"/>
    </source>
</evidence>
<evidence type="ECO:0000313" key="9">
    <source>
        <dbReference type="Proteomes" id="UP000245942"/>
    </source>
</evidence>
<dbReference type="EMBL" id="KZ819322">
    <property type="protein sequence ID" value="PWN23269.1"/>
    <property type="molecule type" value="Genomic_DNA"/>
</dbReference>
<feature type="domain" description="Peroxin/Ferlin" evidence="6">
    <location>
        <begin position="387"/>
        <end position="466"/>
    </location>
</feature>
<dbReference type="SMART" id="SM00694">
    <property type="entry name" value="DysFC"/>
    <property type="match status" value="1"/>
</dbReference>
<dbReference type="GeneID" id="37010843"/>
<evidence type="ECO:0000313" key="8">
    <source>
        <dbReference type="EMBL" id="PWN23269.1"/>
    </source>
</evidence>
<reference evidence="8 9" key="1">
    <citation type="journal article" date="2018" name="Mol. Biol. Evol.">
        <title>Broad Genomic Sampling Reveals a Smut Pathogenic Ancestry of the Fungal Clade Ustilaginomycotina.</title>
        <authorList>
            <person name="Kijpornyongpan T."/>
            <person name="Mondo S.J."/>
            <person name="Barry K."/>
            <person name="Sandor L."/>
            <person name="Lee J."/>
            <person name="Lipzen A."/>
            <person name="Pangilinan J."/>
            <person name="LaButti K."/>
            <person name="Hainaut M."/>
            <person name="Henrissat B."/>
            <person name="Grigoriev I.V."/>
            <person name="Spatafora J.W."/>
            <person name="Aime M.C."/>
        </authorList>
    </citation>
    <scope>NUCLEOTIDE SEQUENCE [LARGE SCALE GENOMIC DNA]</scope>
    <source>
        <strain evidence="8 9">MCA 4718</strain>
    </source>
</reference>
<evidence type="ECO:0000256" key="3">
    <source>
        <dbReference type="ARBA" id="ARBA00022989"/>
    </source>
</evidence>
<feature type="compositionally biased region" description="Acidic residues" evidence="5">
    <location>
        <begin position="551"/>
        <end position="560"/>
    </location>
</feature>
<keyword evidence="9" id="KW-1185">Reference proteome</keyword>
<feature type="region of interest" description="Disordered" evidence="5">
    <location>
        <begin position="418"/>
        <end position="449"/>
    </location>
</feature>
<dbReference type="RefSeq" id="XP_025350429.1">
    <property type="nucleotide sequence ID" value="XM_025489109.1"/>
</dbReference>
<accession>A0A316UDJ1</accession>
<keyword evidence="2" id="KW-0812">Transmembrane</keyword>
<comment type="subcellular location">
    <subcellularLocation>
        <location evidence="1">Endomembrane system</location>
        <topology evidence="1">Multi-pass membrane protein</topology>
    </subcellularLocation>
</comment>
<evidence type="ECO:0000259" key="7">
    <source>
        <dbReference type="SMART" id="SM00694"/>
    </source>
</evidence>
<dbReference type="Proteomes" id="UP000245942">
    <property type="component" value="Unassembled WGS sequence"/>
</dbReference>
<sequence>MAAATSPPAAGKQLPTSASEAALAAATSATHPNDRFAGVSPHTLPPSILRLLSLSSPIINGLHDFIQLATWTGPSGGGTRSTLMLLVWTAICLFAYPLLRYAPQLILLSVILCSAIPNMLLPPSSRRKAKATGTIGSVPTFAVQTLTQAQTQKQLQKVSDILDVSSTLHARLVLPTWQALTWQHPSGPGVTIGVAVLCLTLGSLWTICFADWPAAWGQVIQVLPLQQTYRLGGRGAFIAANFGRDTYVSKLQARLPPQVDQALLKTVGFLRLVNSRVLSRVLPSSLRITVFPPFPLFSLRLSHVALTFGLVALSWCSTYATLVRYALWKSATVRWTVRAVLRITSAGYLGGQAGSDLSRYNLSTAGAPGSGSFANKSSSKSQVRTNTVHYRFEIFENQRWWVGLDWTAALLPQERASWTDSSLGPVSPPASFTLPAESVSTRQTEGGKWEKRTVKWSWDEDEWHVVVGEGGRMVLGDGTGEATPTASAAGSPRGPSGALPASPSGAPTLFSSFKRRASEASATSSDKPSEDPHLTSPPSPFNEQRRLSSFEEGEVEEETDSSGWRYGDNSWEKMGSKSGMGKYTRRRRWVRRALMEEKVEIVDAPPAAPAANSSASATSGTAGETSTKLGNAEPKLGDESVESLAKNTNTSEKGLGLAIGTPPSPSPSPDSRSRSTSTATLNPSTSATISQSSDARSPSPTSRAAGTGPSMSTIGVGLGSPKVDFKTRLNNAGKGGTGSGH</sequence>
<dbReference type="SMART" id="SM00693">
    <property type="entry name" value="DysFN"/>
    <property type="match status" value="1"/>
</dbReference>
<dbReference type="GO" id="GO:0012505">
    <property type="term" value="C:endomembrane system"/>
    <property type="evidence" value="ECO:0007669"/>
    <property type="project" value="UniProtKB-SubCell"/>
</dbReference>
<feature type="region of interest" description="Disordered" evidence="5">
    <location>
        <begin position="472"/>
        <end position="587"/>
    </location>
</feature>
<organism evidence="8 9">
    <name type="scientific">Pseudomicrostroma glucosiphilum</name>
    <dbReference type="NCBI Taxonomy" id="1684307"/>
    <lineage>
        <taxon>Eukaryota</taxon>
        <taxon>Fungi</taxon>
        <taxon>Dikarya</taxon>
        <taxon>Basidiomycota</taxon>
        <taxon>Ustilaginomycotina</taxon>
        <taxon>Exobasidiomycetes</taxon>
        <taxon>Microstromatales</taxon>
        <taxon>Microstromatales incertae sedis</taxon>
        <taxon>Pseudomicrostroma</taxon>
    </lineage>
</organism>
<dbReference type="Pfam" id="PF06398">
    <property type="entry name" value="Pex24p"/>
    <property type="match status" value="2"/>
</dbReference>
<dbReference type="InterPro" id="IPR010482">
    <property type="entry name" value="TECPR1-like_DysF"/>
</dbReference>
<dbReference type="InterPro" id="IPR006614">
    <property type="entry name" value="Peroxin/Ferlin"/>
</dbReference>
<dbReference type="PANTHER" id="PTHR31679">
    <property type="entry name" value="PEROXISOMAL MEMBRANE PROTEIN PEX30-RELATED"/>
    <property type="match status" value="1"/>
</dbReference>
<evidence type="ECO:0000256" key="4">
    <source>
        <dbReference type="ARBA" id="ARBA00023136"/>
    </source>
</evidence>
<dbReference type="OrthoDB" id="5586090at2759"/>
<dbReference type="InterPro" id="IPR052646">
    <property type="entry name" value="Peroxisomal_PEX28-32"/>
</dbReference>
<dbReference type="GO" id="GO:0005778">
    <property type="term" value="C:peroxisomal membrane"/>
    <property type="evidence" value="ECO:0007669"/>
    <property type="project" value="TreeGrafter"/>
</dbReference>
<dbReference type="STRING" id="1684307.A0A316UDJ1"/>
<keyword evidence="4" id="KW-0472">Membrane</keyword>
<feature type="region of interest" description="Disordered" evidence="5">
    <location>
        <begin position="601"/>
        <end position="741"/>
    </location>
</feature>
<feature type="compositionally biased region" description="Polar residues" evidence="5">
    <location>
        <begin position="679"/>
        <end position="713"/>
    </location>
</feature>
<name>A0A316UDJ1_9BASI</name>